<dbReference type="EMBL" id="BGZK01000884">
    <property type="protein sequence ID" value="GBP63962.1"/>
    <property type="molecule type" value="Genomic_DNA"/>
</dbReference>
<organism evidence="2 3">
    <name type="scientific">Eumeta variegata</name>
    <name type="common">Bagworm moth</name>
    <name type="synonym">Eumeta japonica</name>
    <dbReference type="NCBI Taxonomy" id="151549"/>
    <lineage>
        <taxon>Eukaryota</taxon>
        <taxon>Metazoa</taxon>
        <taxon>Ecdysozoa</taxon>
        <taxon>Arthropoda</taxon>
        <taxon>Hexapoda</taxon>
        <taxon>Insecta</taxon>
        <taxon>Pterygota</taxon>
        <taxon>Neoptera</taxon>
        <taxon>Endopterygota</taxon>
        <taxon>Lepidoptera</taxon>
        <taxon>Glossata</taxon>
        <taxon>Ditrysia</taxon>
        <taxon>Tineoidea</taxon>
        <taxon>Psychidae</taxon>
        <taxon>Oiketicinae</taxon>
        <taxon>Eumeta</taxon>
    </lineage>
</organism>
<dbReference type="AlphaFoldDB" id="A0A4C1XLT0"/>
<evidence type="ECO:0000256" key="1">
    <source>
        <dbReference type="SAM" id="MobiDB-lite"/>
    </source>
</evidence>
<feature type="region of interest" description="Disordered" evidence="1">
    <location>
        <begin position="35"/>
        <end position="75"/>
    </location>
</feature>
<gene>
    <name evidence="2" type="ORF">EVAR_25113_1</name>
</gene>
<dbReference type="Proteomes" id="UP000299102">
    <property type="component" value="Unassembled WGS sequence"/>
</dbReference>
<protein>
    <submittedName>
        <fullName evidence="2">Uncharacterized protein</fullName>
    </submittedName>
</protein>
<accession>A0A4C1XLT0</accession>
<reference evidence="2 3" key="1">
    <citation type="journal article" date="2019" name="Commun. Biol.">
        <title>The bagworm genome reveals a unique fibroin gene that provides high tensile strength.</title>
        <authorList>
            <person name="Kono N."/>
            <person name="Nakamura H."/>
            <person name="Ohtoshi R."/>
            <person name="Tomita M."/>
            <person name="Numata K."/>
            <person name="Arakawa K."/>
        </authorList>
    </citation>
    <scope>NUCLEOTIDE SEQUENCE [LARGE SCALE GENOMIC DNA]</scope>
</reference>
<comment type="caution">
    <text evidence="2">The sequence shown here is derived from an EMBL/GenBank/DDBJ whole genome shotgun (WGS) entry which is preliminary data.</text>
</comment>
<proteinExistence type="predicted"/>
<evidence type="ECO:0000313" key="2">
    <source>
        <dbReference type="EMBL" id="GBP63962.1"/>
    </source>
</evidence>
<evidence type="ECO:0000313" key="3">
    <source>
        <dbReference type="Proteomes" id="UP000299102"/>
    </source>
</evidence>
<keyword evidence="3" id="KW-1185">Reference proteome</keyword>
<feature type="compositionally biased region" description="Basic and acidic residues" evidence="1">
    <location>
        <begin position="49"/>
        <end position="58"/>
    </location>
</feature>
<sequence>MTISGHEQPHLRRSDAVGWNRDENITARWSLTRLTSSDMSDPGAAFPEKMSRNENTRMRHERSRNTQCSGARGVGTAGTLKFTASEVPGLRPDLSFALGYRK</sequence>
<name>A0A4C1XLT0_EUMVA</name>